<feature type="compositionally biased region" description="Low complexity" evidence="1">
    <location>
        <begin position="295"/>
        <end position="308"/>
    </location>
</feature>
<organism evidence="2 3">
    <name type="scientific">Pyronema omphalodes (strain CBS 100304)</name>
    <name type="common">Pyronema confluens</name>
    <dbReference type="NCBI Taxonomy" id="1076935"/>
    <lineage>
        <taxon>Eukaryota</taxon>
        <taxon>Fungi</taxon>
        <taxon>Dikarya</taxon>
        <taxon>Ascomycota</taxon>
        <taxon>Pezizomycotina</taxon>
        <taxon>Pezizomycetes</taxon>
        <taxon>Pezizales</taxon>
        <taxon>Pyronemataceae</taxon>
        <taxon>Pyronema</taxon>
    </lineage>
</organism>
<dbReference type="InterPro" id="IPR011989">
    <property type="entry name" value="ARM-like"/>
</dbReference>
<evidence type="ECO:0000313" key="2">
    <source>
        <dbReference type="EMBL" id="CCX34285.1"/>
    </source>
</evidence>
<feature type="region of interest" description="Disordered" evidence="1">
    <location>
        <begin position="544"/>
        <end position="586"/>
    </location>
</feature>
<dbReference type="OrthoDB" id="5502962at2759"/>
<dbReference type="EMBL" id="HF936481">
    <property type="protein sequence ID" value="CCX34285.1"/>
    <property type="molecule type" value="Genomic_DNA"/>
</dbReference>
<feature type="region of interest" description="Disordered" evidence="1">
    <location>
        <begin position="234"/>
        <end position="261"/>
    </location>
</feature>
<feature type="compositionally biased region" description="Polar residues" evidence="1">
    <location>
        <begin position="332"/>
        <end position="354"/>
    </location>
</feature>
<evidence type="ECO:0000313" key="3">
    <source>
        <dbReference type="Proteomes" id="UP000018144"/>
    </source>
</evidence>
<keyword evidence="3" id="KW-1185">Reference proteome</keyword>
<feature type="compositionally biased region" description="Polar residues" evidence="1">
    <location>
        <begin position="441"/>
        <end position="473"/>
    </location>
</feature>
<name>U4LQU3_PYROM</name>
<feature type="compositionally biased region" description="Polar residues" evidence="1">
    <location>
        <begin position="21"/>
        <end position="32"/>
    </location>
</feature>
<dbReference type="Proteomes" id="UP000018144">
    <property type="component" value="Unassembled WGS sequence"/>
</dbReference>
<feature type="compositionally biased region" description="Polar residues" evidence="1">
    <location>
        <begin position="367"/>
        <end position="379"/>
    </location>
</feature>
<sequence length="1113" mass="125022">MFPGQPSNSDPRYAVWPSPYDQDQQPIYNNDQPVPWPAGGPYFNQPVQQDQNNMAQFPNQNRIQQLPPPFLNVMSNPMFQQNSRFSMTSPPAQFMNQQYDGFPITTHQTPTPFMNKPNSQFPTTPLTPIQQIYQQHSQFPITAPQTPVPFMNQQNSQFPITPQTPAQFMHQNNPLANAAGFPGQYTSQPNLHYFTPDAPPAGQYMNQGVQQHPNTAQERWASAHNSTLRDIQDADNAQPTDSRSTPMSQHNWNLQTPQNNVPDMRLQQQPFSGEVLSGEVIKPRDEDNQNEVQVKKPAFKFSSAAKPFRPQNSRQRDPGASAVPIQPVQEKSMPNTQNPVSSMENQAPSSSFTAMTFVGQPTPPFTRPNSRQGPVNIQSEPVHEPPVYSQKNAPTPTANEGMPSSSVEPTLADQNTAPLTQTDVNSHQEPMKGLSERGNESPVSSQQSALSPTANEFTLSSSVVPTLADQTNPPLARANSREPENAPVLSVQEGSVSNHSHSRILEKKNVRKGWMGKPKNEGMPEQSRYVWHRLISEPKYVNEAPDHESQSLGSRSDPPSVLPSSQQPELSQNTKKAPSVINDTSHQFKSSRYFNNRKDTAESLEYANRRPSTIREYTAGELLSLLPFSTNASTHSDRLNSPSATHSPHLRLITKSLQSWDDLVISLADSLHRSDDFRTHNEAAMRDTTRNPIDAAAPTDKPVSHELPVNRIVKQSSSNGYPRIRRPKNFCNMTIPPPLTAYDQLDKHIIVQEQLYILCTCEARRRQHVLNKLLAIKETQAPQMADMLQQHSGVMVVLVEEIMLLLGELNHPIPTLRKTISHGTGVLRILQRMSAKYEVSQFLKNVTNRHTFCGIDVEDHVLQALKVYQKLGLHLPANIYIERYFFRMPSLIECLVDGDLAPTEGSEAEVHDVSEYIMYKTLTCKAGVAFCCADENLLSKVLTTLINMLLRSRDGVERLVTTASVAECWVEISDDTRAQDKLIHDFPDIEATLKKIVDGMKTQEDESASSSLFAVLQQLNARRSQLESWRSQVETPRSQVEAPRSQLEARRSQFEARRSQREAPRSEREAPRSQVEAPQSQLEALRSQVEAPRRHVGVRPRGADSANWRRVEQ</sequence>
<feature type="region of interest" description="Disordered" evidence="1">
    <location>
        <begin position="282"/>
        <end position="525"/>
    </location>
</feature>
<feature type="compositionally biased region" description="Polar residues" evidence="1">
    <location>
        <begin position="389"/>
        <end position="428"/>
    </location>
</feature>
<feature type="region of interest" description="Disordered" evidence="1">
    <location>
        <begin position="1030"/>
        <end position="1113"/>
    </location>
</feature>
<feature type="compositionally biased region" description="Polar residues" evidence="1">
    <location>
        <begin position="562"/>
        <end position="586"/>
    </location>
</feature>
<dbReference type="Gene3D" id="1.25.10.10">
    <property type="entry name" value="Leucine-rich Repeat Variant"/>
    <property type="match status" value="1"/>
</dbReference>
<feature type="compositionally biased region" description="Polar residues" evidence="1">
    <location>
        <begin position="1"/>
        <end position="10"/>
    </location>
</feature>
<feature type="compositionally biased region" description="Basic and acidic residues" evidence="1">
    <location>
        <begin position="1047"/>
        <end position="1071"/>
    </location>
</feature>
<evidence type="ECO:0000256" key="1">
    <source>
        <dbReference type="SAM" id="MobiDB-lite"/>
    </source>
</evidence>
<feature type="region of interest" description="Disordered" evidence="1">
    <location>
        <begin position="1"/>
        <end position="32"/>
    </location>
</feature>
<accession>U4LQU3</accession>
<gene>
    <name evidence="2" type="ORF">PCON_03316</name>
</gene>
<reference evidence="2 3" key="1">
    <citation type="journal article" date="2013" name="PLoS Genet.">
        <title>The genome and development-dependent transcriptomes of Pyronema confluens: a window into fungal evolution.</title>
        <authorList>
            <person name="Traeger S."/>
            <person name="Altegoer F."/>
            <person name="Freitag M."/>
            <person name="Gabaldon T."/>
            <person name="Kempken F."/>
            <person name="Kumar A."/>
            <person name="Marcet-Houben M."/>
            <person name="Poggeler S."/>
            <person name="Stajich J.E."/>
            <person name="Nowrousian M."/>
        </authorList>
    </citation>
    <scope>NUCLEOTIDE SEQUENCE [LARGE SCALE GENOMIC DNA]</scope>
    <source>
        <strain evidence="3">CBS 100304</strain>
        <tissue evidence="2">Vegetative mycelium</tissue>
    </source>
</reference>
<proteinExistence type="predicted"/>
<protein>
    <submittedName>
        <fullName evidence="2">Uncharacterized protein</fullName>
    </submittedName>
</protein>
<dbReference type="AlphaFoldDB" id="U4LQU3"/>